<feature type="compositionally biased region" description="Polar residues" evidence="1">
    <location>
        <begin position="49"/>
        <end position="69"/>
    </location>
</feature>
<gene>
    <name evidence="2" type="ORF">FOMPIDRAFT_1047808</name>
</gene>
<sequence>MPVSGSIARRVRIITALPTAHIPTTTQLGRLAPCDQCPPTSTPRVTFTETLPNPCPSSTGTPTKASQPTTREEYRCAHQTVPSRSRCRPSTASWRTVCPRPLPRISTIVRLVRYRLASTLIHKLAGDRAQLSADHAHRAQSPDHAPWLYRRILRSTVSTERRTTDPCAHRNTIEPRPSPSRHASTIPFLFEHGDTDRGESTSVVTAQQELTYSPQFTLTASTSTFVAYPPLARLAHSPPIIPTLHLHPRALLSGLHPSSPPTSTYALARKQLRRTIDQ</sequence>
<dbReference type="InParanoid" id="S8EGU2"/>
<evidence type="ECO:0000313" key="3">
    <source>
        <dbReference type="Proteomes" id="UP000015241"/>
    </source>
</evidence>
<feature type="region of interest" description="Disordered" evidence="1">
    <location>
        <begin position="159"/>
        <end position="184"/>
    </location>
</feature>
<dbReference type="AlphaFoldDB" id="S8EGU2"/>
<keyword evidence="3" id="KW-1185">Reference proteome</keyword>
<evidence type="ECO:0000313" key="2">
    <source>
        <dbReference type="EMBL" id="EPT02449.1"/>
    </source>
</evidence>
<feature type="region of interest" description="Disordered" evidence="1">
    <location>
        <begin position="49"/>
        <end position="73"/>
    </location>
</feature>
<dbReference type="HOGENOM" id="CLU_1001276_0_0_1"/>
<organism evidence="2 3">
    <name type="scientific">Fomitopsis schrenkii</name>
    <name type="common">Brown rot fungus</name>
    <dbReference type="NCBI Taxonomy" id="2126942"/>
    <lineage>
        <taxon>Eukaryota</taxon>
        <taxon>Fungi</taxon>
        <taxon>Dikarya</taxon>
        <taxon>Basidiomycota</taxon>
        <taxon>Agaricomycotina</taxon>
        <taxon>Agaricomycetes</taxon>
        <taxon>Polyporales</taxon>
        <taxon>Fomitopsis</taxon>
    </lineage>
</organism>
<name>S8EGU2_FOMSC</name>
<dbReference type="Proteomes" id="UP000015241">
    <property type="component" value="Unassembled WGS sequence"/>
</dbReference>
<proteinExistence type="predicted"/>
<accession>S8EGU2</accession>
<protein>
    <submittedName>
        <fullName evidence="2">Uncharacterized protein</fullName>
    </submittedName>
</protein>
<feature type="compositionally biased region" description="Basic and acidic residues" evidence="1">
    <location>
        <begin position="159"/>
        <end position="173"/>
    </location>
</feature>
<reference evidence="2 3" key="1">
    <citation type="journal article" date="2012" name="Science">
        <title>The Paleozoic origin of enzymatic lignin decomposition reconstructed from 31 fungal genomes.</title>
        <authorList>
            <person name="Floudas D."/>
            <person name="Binder M."/>
            <person name="Riley R."/>
            <person name="Barry K."/>
            <person name="Blanchette R.A."/>
            <person name="Henrissat B."/>
            <person name="Martinez A.T."/>
            <person name="Otillar R."/>
            <person name="Spatafora J.W."/>
            <person name="Yadav J.S."/>
            <person name="Aerts A."/>
            <person name="Benoit I."/>
            <person name="Boyd A."/>
            <person name="Carlson A."/>
            <person name="Copeland A."/>
            <person name="Coutinho P.M."/>
            <person name="de Vries R.P."/>
            <person name="Ferreira P."/>
            <person name="Findley K."/>
            <person name="Foster B."/>
            <person name="Gaskell J."/>
            <person name="Glotzer D."/>
            <person name="Gorecki P."/>
            <person name="Heitman J."/>
            <person name="Hesse C."/>
            <person name="Hori C."/>
            <person name="Igarashi K."/>
            <person name="Jurgens J.A."/>
            <person name="Kallen N."/>
            <person name="Kersten P."/>
            <person name="Kohler A."/>
            <person name="Kuees U."/>
            <person name="Kumar T.K.A."/>
            <person name="Kuo A."/>
            <person name="LaButti K."/>
            <person name="Larrondo L.F."/>
            <person name="Lindquist E."/>
            <person name="Ling A."/>
            <person name="Lombard V."/>
            <person name="Lucas S."/>
            <person name="Lundell T."/>
            <person name="Martin R."/>
            <person name="McLaughlin D.J."/>
            <person name="Morgenstern I."/>
            <person name="Morin E."/>
            <person name="Murat C."/>
            <person name="Nagy L.G."/>
            <person name="Nolan M."/>
            <person name="Ohm R.A."/>
            <person name="Patyshakuliyeva A."/>
            <person name="Rokas A."/>
            <person name="Ruiz-Duenas F.J."/>
            <person name="Sabat G."/>
            <person name="Salamov A."/>
            <person name="Samejima M."/>
            <person name="Schmutz J."/>
            <person name="Slot J.C."/>
            <person name="St John F."/>
            <person name="Stenlid J."/>
            <person name="Sun H."/>
            <person name="Sun S."/>
            <person name="Syed K."/>
            <person name="Tsang A."/>
            <person name="Wiebenga A."/>
            <person name="Young D."/>
            <person name="Pisabarro A."/>
            <person name="Eastwood D.C."/>
            <person name="Martin F."/>
            <person name="Cullen D."/>
            <person name="Grigoriev I.V."/>
            <person name="Hibbett D.S."/>
        </authorList>
    </citation>
    <scope>NUCLEOTIDE SEQUENCE</scope>
    <source>
        <strain evidence="3">FP-58527</strain>
    </source>
</reference>
<evidence type="ECO:0000256" key="1">
    <source>
        <dbReference type="SAM" id="MobiDB-lite"/>
    </source>
</evidence>
<dbReference type="EMBL" id="KE504135">
    <property type="protein sequence ID" value="EPT02449.1"/>
    <property type="molecule type" value="Genomic_DNA"/>
</dbReference>